<evidence type="ECO:0000256" key="15">
    <source>
        <dbReference type="ARBA" id="ARBA00049902"/>
    </source>
</evidence>
<accession>A0A2A8CX80</accession>
<feature type="transmembrane region" description="Helical" evidence="16">
    <location>
        <begin position="118"/>
        <end position="139"/>
    </location>
</feature>
<name>A0A2A8CX80_9BACT</name>
<dbReference type="PANTHER" id="PTHR30474:SF2">
    <property type="entry name" value="PEPTIDOGLYCAN GLYCOSYLTRANSFERASE FTSW-RELATED"/>
    <property type="match status" value="1"/>
</dbReference>
<feature type="transmembrane region" description="Helical" evidence="16">
    <location>
        <begin position="356"/>
        <end position="377"/>
    </location>
</feature>
<keyword evidence="7 16" id="KW-1133">Transmembrane helix</keyword>
<dbReference type="PANTHER" id="PTHR30474">
    <property type="entry name" value="CELL CYCLE PROTEIN"/>
    <property type="match status" value="1"/>
</dbReference>
<dbReference type="GO" id="GO:0009252">
    <property type="term" value="P:peptidoglycan biosynthetic process"/>
    <property type="evidence" value="ECO:0007669"/>
    <property type="project" value="UniProtKB-KW"/>
</dbReference>
<evidence type="ECO:0000256" key="6">
    <source>
        <dbReference type="ARBA" id="ARBA00022984"/>
    </source>
</evidence>
<evidence type="ECO:0000256" key="13">
    <source>
        <dbReference type="ARBA" id="ARBA00041418"/>
    </source>
</evidence>
<dbReference type="GO" id="GO:0008955">
    <property type="term" value="F:peptidoglycan glycosyltransferase activity"/>
    <property type="evidence" value="ECO:0007669"/>
    <property type="project" value="UniProtKB-EC"/>
</dbReference>
<evidence type="ECO:0000256" key="11">
    <source>
        <dbReference type="ARBA" id="ARBA00038053"/>
    </source>
</evidence>
<dbReference type="EC" id="2.4.99.28" evidence="14"/>
<gene>
    <name evidence="17" type="ORF">CRI94_11490</name>
</gene>
<feature type="transmembrane region" description="Helical" evidence="16">
    <location>
        <begin position="20"/>
        <end position="44"/>
    </location>
</feature>
<evidence type="ECO:0000313" key="18">
    <source>
        <dbReference type="Proteomes" id="UP000220102"/>
    </source>
</evidence>
<dbReference type="Proteomes" id="UP000220102">
    <property type="component" value="Unassembled WGS sequence"/>
</dbReference>
<dbReference type="InterPro" id="IPR001182">
    <property type="entry name" value="FtsW/RodA"/>
</dbReference>
<dbReference type="GO" id="GO:0008360">
    <property type="term" value="P:regulation of cell shape"/>
    <property type="evidence" value="ECO:0007669"/>
    <property type="project" value="UniProtKB-KW"/>
</dbReference>
<keyword evidence="17" id="KW-0131">Cell cycle</keyword>
<keyword evidence="18" id="KW-1185">Reference proteome</keyword>
<proteinExistence type="inferred from homology"/>
<evidence type="ECO:0000256" key="4">
    <source>
        <dbReference type="ARBA" id="ARBA00022692"/>
    </source>
</evidence>
<organism evidence="17 18">
    <name type="scientific">Longibacter salinarum</name>
    <dbReference type="NCBI Taxonomy" id="1850348"/>
    <lineage>
        <taxon>Bacteria</taxon>
        <taxon>Pseudomonadati</taxon>
        <taxon>Rhodothermota</taxon>
        <taxon>Rhodothermia</taxon>
        <taxon>Rhodothermales</taxon>
        <taxon>Salisaetaceae</taxon>
        <taxon>Longibacter</taxon>
    </lineage>
</organism>
<dbReference type="GO" id="GO:0015648">
    <property type="term" value="F:lipid-linked peptidoglycan transporter activity"/>
    <property type="evidence" value="ECO:0007669"/>
    <property type="project" value="TreeGrafter"/>
</dbReference>
<sequence length="397" mass="42703">MNALQTLKDRVSDRSPADKYVIWVVLALSAVGVVAVYSAITFLAETKAGGDTEQFLVRHVIRVVLALGVMGIVSLIDYRTLARYSKIALIFALGLLLVVKVVGFFTEGPDRWLRVAGFGFQPSDLARVALVFYIAVLLAQKQDYVKSFGRAFLPILIWAFGTVLLIGLDDLSTSAVLLAAIMLMGFVARVSTYQIAGLGMMGALLAVGMIMNSPSRAARVESYLGVNIFSSTDAEHVLNPQGEGYQSQQARIAFAMGGLTGVGPGKSIQRDFLPAPYNDFIFAIIAEEYGLLGAIGLLIGFCILLIRGYLRIARDAPDPLGLFLTVGFTTLLVMYGFVHAGVACGLLPVTGLPMPFVSYGGTSMIANGIMVGVILNVSRQVKERTPATERRKTQSFV</sequence>
<dbReference type="GO" id="GO:0005886">
    <property type="term" value="C:plasma membrane"/>
    <property type="evidence" value="ECO:0007669"/>
    <property type="project" value="TreeGrafter"/>
</dbReference>
<dbReference type="EMBL" id="PDEQ01000005">
    <property type="protein sequence ID" value="PEN13256.1"/>
    <property type="molecule type" value="Genomic_DNA"/>
</dbReference>
<feature type="transmembrane region" description="Helical" evidence="16">
    <location>
        <begin position="174"/>
        <end position="190"/>
    </location>
</feature>
<reference evidence="17 18" key="1">
    <citation type="submission" date="2017-10" db="EMBL/GenBank/DDBJ databases">
        <title>Draft genome of Longibacter Salinarum.</title>
        <authorList>
            <person name="Goh K.M."/>
            <person name="Shamsir M.S."/>
            <person name="Lim S.W."/>
        </authorList>
    </citation>
    <scope>NUCLEOTIDE SEQUENCE [LARGE SCALE GENOMIC DNA]</scope>
    <source>
        <strain evidence="17 18">KCTC 52045</strain>
    </source>
</reference>
<dbReference type="OrthoDB" id="9812661at2"/>
<feature type="transmembrane region" description="Helical" evidence="16">
    <location>
        <begin position="289"/>
        <end position="310"/>
    </location>
</feature>
<feature type="transmembrane region" description="Helical" evidence="16">
    <location>
        <begin position="56"/>
        <end position="76"/>
    </location>
</feature>
<feature type="transmembrane region" description="Helical" evidence="16">
    <location>
        <begin position="322"/>
        <end position="350"/>
    </location>
</feature>
<keyword evidence="6" id="KW-0573">Peptidoglycan synthesis</keyword>
<evidence type="ECO:0000256" key="16">
    <source>
        <dbReference type="SAM" id="Phobius"/>
    </source>
</evidence>
<keyword evidence="2" id="KW-0328">Glycosyltransferase</keyword>
<evidence type="ECO:0000256" key="3">
    <source>
        <dbReference type="ARBA" id="ARBA00022679"/>
    </source>
</evidence>
<feature type="transmembrane region" description="Helical" evidence="16">
    <location>
        <begin position="195"/>
        <end position="213"/>
    </location>
</feature>
<keyword evidence="4 16" id="KW-0812">Transmembrane</keyword>
<dbReference type="Pfam" id="PF01098">
    <property type="entry name" value="FTSW_RODA_SPOVE"/>
    <property type="match status" value="1"/>
</dbReference>
<dbReference type="GO" id="GO:0032153">
    <property type="term" value="C:cell division site"/>
    <property type="evidence" value="ECO:0007669"/>
    <property type="project" value="TreeGrafter"/>
</dbReference>
<dbReference type="GO" id="GO:0051301">
    <property type="term" value="P:cell division"/>
    <property type="evidence" value="ECO:0007669"/>
    <property type="project" value="UniProtKB-KW"/>
</dbReference>
<evidence type="ECO:0000256" key="2">
    <source>
        <dbReference type="ARBA" id="ARBA00022676"/>
    </source>
</evidence>
<evidence type="ECO:0000256" key="1">
    <source>
        <dbReference type="ARBA" id="ARBA00004141"/>
    </source>
</evidence>
<keyword evidence="8 16" id="KW-0472">Membrane</keyword>
<evidence type="ECO:0000256" key="5">
    <source>
        <dbReference type="ARBA" id="ARBA00022960"/>
    </source>
</evidence>
<comment type="catalytic activity">
    <reaction evidence="15">
        <text>[GlcNAc-(1-&gt;4)-Mur2Ac(oyl-L-Ala-gamma-D-Glu-L-Lys-D-Ala-D-Ala)](n)-di-trans,octa-cis-undecaprenyl diphosphate + beta-D-GlcNAc-(1-&gt;4)-Mur2Ac(oyl-L-Ala-gamma-D-Glu-L-Lys-D-Ala-D-Ala)-di-trans,octa-cis-undecaprenyl diphosphate = [GlcNAc-(1-&gt;4)-Mur2Ac(oyl-L-Ala-gamma-D-Glu-L-Lys-D-Ala-D-Ala)](n+1)-di-trans,octa-cis-undecaprenyl diphosphate + di-trans,octa-cis-undecaprenyl diphosphate + H(+)</text>
        <dbReference type="Rhea" id="RHEA:23708"/>
        <dbReference type="Rhea" id="RHEA-COMP:9602"/>
        <dbReference type="Rhea" id="RHEA-COMP:9603"/>
        <dbReference type="ChEBI" id="CHEBI:15378"/>
        <dbReference type="ChEBI" id="CHEBI:58405"/>
        <dbReference type="ChEBI" id="CHEBI:60033"/>
        <dbReference type="ChEBI" id="CHEBI:78435"/>
        <dbReference type="EC" id="2.4.99.28"/>
    </reaction>
</comment>
<dbReference type="AlphaFoldDB" id="A0A2A8CX80"/>
<keyword evidence="17" id="KW-0132">Cell division</keyword>
<comment type="subcellular location">
    <subcellularLocation>
        <location evidence="1">Membrane</location>
        <topology evidence="1">Multi-pass membrane protein</topology>
    </subcellularLocation>
</comment>
<keyword evidence="5" id="KW-0133">Cell shape</keyword>
<evidence type="ECO:0000313" key="17">
    <source>
        <dbReference type="EMBL" id="PEN13256.1"/>
    </source>
</evidence>
<feature type="transmembrane region" description="Helical" evidence="16">
    <location>
        <begin position="151"/>
        <end position="168"/>
    </location>
</feature>
<protein>
    <recommendedName>
        <fullName evidence="12">Probable peptidoglycan glycosyltransferase FtsW</fullName>
        <ecNumber evidence="14">2.4.99.28</ecNumber>
    </recommendedName>
    <alternativeName>
        <fullName evidence="13">Cell division protein FtsW</fullName>
    </alternativeName>
    <alternativeName>
        <fullName evidence="10">Cell wall polymerase</fullName>
    </alternativeName>
    <alternativeName>
        <fullName evidence="9">Peptidoglycan polymerase</fullName>
    </alternativeName>
</protein>
<dbReference type="RefSeq" id="WP_098075848.1">
    <property type="nucleotide sequence ID" value="NZ_PDEQ01000005.1"/>
</dbReference>
<evidence type="ECO:0000256" key="7">
    <source>
        <dbReference type="ARBA" id="ARBA00022989"/>
    </source>
</evidence>
<comment type="caution">
    <text evidence="17">The sequence shown here is derived from an EMBL/GenBank/DDBJ whole genome shotgun (WGS) entry which is preliminary data.</text>
</comment>
<evidence type="ECO:0000256" key="12">
    <source>
        <dbReference type="ARBA" id="ARBA00041185"/>
    </source>
</evidence>
<comment type="similarity">
    <text evidence="11">Belongs to the SEDS family. FtsW subfamily.</text>
</comment>
<evidence type="ECO:0000256" key="8">
    <source>
        <dbReference type="ARBA" id="ARBA00023136"/>
    </source>
</evidence>
<evidence type="ECO:0000256" key="9">
    <source>
        <dbReference type="ARBA" id="ARBA00032370"/>
    </source>
</evidence>
<keyword evidence="3" id="KW-0808">Transferase</keyword>
<feature type="transmembrane region" description="Helical" evidence="16">
    <location>
        <begin position="88"/>
        <end position="106"/>
    </location>
</feature>
<evidence type="ECO:0000256" key="14">
    <source>
        <dbReference type="ARBA" id="ARBA00044770"/>
    </source>
</evidence>
<evidence type="ECO:0000256" key="10">
    <source>
        <dbReference type="ARBA" id="ARBA00033270"/>
    </source>
</evidence>